<organism evidence="1">
    <name type="scientific">Leyella stercorea CAG:629</name>
    <dbReference type="NCBI Taxonomy" id="1263103"/>
    <lineage>
        <taxon>Bacteria</taxon>
        <taxon>Pseudomonadati</taxon>
        <taxon>Bacteroidota</taxon>
        <taxon>Bacteroidia</taxon>
        <taxon>Bacteroidales</taxon>
        <taxon>Prevotellaceae</taxon>
        <taxon>Leyella</taxon>
    </lineage>
</organism>
<dbReference type="STRING" id="1263103.BN741_00575"/>
<dbReference type="AlphaFoldDB" id="R7GVJ2"/>
<name>R7GVJ2_9BACT</name>
<dbReference type="RefSeq" id="WP_022429833.1">
    <property type="nucleotide sequence ID" value="NZ_FR899200.1"/>
</dbReference>
<reference evidence="1" key="1">
    <citation type="submission" date="2012-11" db="EMBL/GenBank/DDBJ databases">
        <title>Dependencies among metagenomic species, viruses, plasmids and units of genetic variation.</title>
        <authorList>
            <person name="Nielsen H.B."/>
            <person name="Almeida M."/>
            <person name="Juncker A.S."/>
            <person name="Rasmussen S."/>
            <person name="Li J."/>
            <person name="Sunagawa S."/>
            <person name="Plichta D."/>
            <person name="Gautier L."/>
            <person name="Le Chatelier E."/>
            <person name="Peletier E."/>
            <person name="Bonde I."/>
            <person name="Nielsen T."/>
            <person name="Manichanh C."/>
            <person name="Arumugam M."/>
            <person name="Batto J."/>
            <person name="Santos M.B.Q.D."/>
            <person name="Blom N."/>
            <person name="Borruel N."/>
            <person name="Burgdorf K.S."/>
            <person name="Boumezbeur F."/>
            <person name="Casellas F."/>
            <person name="Dore J."/>
            <person name="Guarner F."/>
            <person name="Hansen T."/>
            <person name="Hildebrand F."/>
            <person name="Kaas R.S."/>
            <person name="Kennedy S."/>
            <person name="Kristiansen K."/>
            <person name="Kultima J.R."/>
            <person name="Leonard P."/>
            <person name="Levenez F."/>
            <person name="Lund O."/>
            <person name="Moumen B."/>
            <person name="Le Paslier D."/>
            <person name="Pons N."/>
            <person name="Pedersen O."/>
            <person name="Prifti E."/>
            <person name="Qin J."/>
            <person name="Raes J."/>
            <person name="Tap J."/>
            <person name="Tims S."/>
            <person name="Ussery D.W."/>
            <person name="Yamada T."/>
            <person name="MetaHit consortium"/>
            <person name="Renault P."/>
            <person name="Sicheritz-Ponten T."/>
            <person name="Bork P."/>
            <person name="Wang J."/>
            <person name="Brunak S."/>
            <person name="Ehrlich S.D."/>
        </authorList>
    </citation>
    <scope>NUCLEOTIDE SEQUENCE [LARGE SCALE GENOMIC DNA]</scope>
</reference>
<comment type="caution">
    <text evidence="1">The sequence shown here is derived from an EMBL/GenBank/DDBJ whole genome shotgun (WGS) entry which is preliminary data.</text>
</comment>
<protein>
    <submittedName>
        <fullName evidence="1">Putative DNA-binding protein</fullName>
    </submittedName>
</protein>
<evidence type="ECO:0000313" key="1">
    <source>
        <dbReference type="EMBL" id="CDE29947.1"/>
    </source>
</evidence>
<sequence length="80" mass="9149">MLYMLFGDRTASATRSDSVRRPDDFCHHYFATHTCLTRRILQRVAGLRESAAKKWLQHLTATGVLQKDGANNAPVYLWRG</sequence>
<dbReference type="GO" id="GO:0003677">
    <property type="term" value="F:DNA binding"/>
    <property type="evidence" value="ECO:0007669"/>
    <property type="project" value="UniProtKB-KW"/>
</dbReference>
<dbReference type="EMBL" id="CBIT010000015">
    <property type="protein sequence ID" value="CDE29947.1"/>
    <property type="molecule type" value="Genomic_DNA"/>
</dbReference>
<dbReference type="Proteomes" id="UP000018072">
    <property type="component" value="Unassembled WGS sequence"/>
</dbReference>
<gene>
    <name evidence="1" type="ORF">BN741_00575</name>
</gene>
<proteinExistence type="predicted"/>
<accession>R7GVJ2</accession>
<keyword evidence="1" id="KW-0238">DNA-binding</keyword>